<dbReference type="InterPro" id="IPR035965">
    <property type="entry name" value="PAS-like_dom_sf"/>
</dbReference>
<dbReference type="OrthoDB" id="9813903at2"/>
<dbReference type="InterPro" id="IPR052155">
    <property type="entry name" value="Biofilm_reg_signaling"/>
</dbReference>
<dbReference type="InterPro" id="IPR029787">
    <property type="entry name" value="Nucleotide_cyclase"/>
</dbReference>
<dbReference type="Gene3D" id="3.40.50.2300">
    <property type="match status" value="1"/>
</dbReference>
<dbReference type="InterPro" id="IPR013655">
    <property type="entry name" value="PAS_fold_3"/>
</dbReference>
<dbReference type="SMART" id="SM00091">
    <property type="entry name" value="PAS"/>
    <property type="match status" value="2"/>
</dbReference>
<dbReference type="Pfam" id="PF00990">
    <property type="entry name" value="GGDEF"/>
    <property type="match status" value="1"/>
</dbReference>
<reference evidence="4 5" key="1">
    <citation type="submission" date="2018-10" db="EMBL/GenBank/DDBJ databases">
        <title>Genomic Encyclopedia of Type Strains, Phase IV (KMG-IV): sequencing the most valuable type-strain genomes for metagenomic binning, comparative biology and taxonomic classification.</title>
        <authorList>
            <person name="Goeker M."/>
        </authorList>
    </citation>
    <scope>NUCLEOTIDE SEQUENCE [LARGE SCALE GENOMIC DNA]</scope>
    <source>
        <strain evidence="4 5">DSM 26916</strain>
    </source>
</reference>
<dbReference type="SMART" id="SM00267">
    <property type="entry name" value="GGDEF"/>
    <property type="match status" value="1"/>
</dbReference>
<gene>
    <name evidence="4" type="ORF">DFR35_2776</name>
</gene>
<dbReference type="FunFam" id="3.30.70.270:FF:000001">
    <property type="entry name" value="Diguanylate cyclase domain protein"/>
    <property type="match status" value="1"/>
</dbReference>
<evidence type="ECO:0000259" key="1">
    <source>
        <dbReference type="PROSITE" id="PS50112"/>
    </source>
</evidence>
<dbReference type="Proteomes" id="UP000268908">
    <property type="component" value="Unassembled WGS sequence"/>
</dbReference>
<evidence type="ECO:0000313" key="5">
    <source>
        <dbReference type="Proteomes" id="UP000268908"/>
    </source>
</evidence>
<evidence type="ECO:0000259" key="2">
    <source>
        <dbReference type="PROSITE" id="PS50113"/>
    </source>
</evidence>
<dbReference type="InterPro" id="IPR000160">
    <property type="entry name" value="GGDEF_dom"/>
</dbReference>
<dbReference type="CDD" id="cd01949">
    <property type="entry name" value="GGDEF"/>
    <property type="match status" value="1"/>
</dbReference>
<dbReference type="InterPro" id="IPR001610">
    <property type="entry name" value="PAC"/>
</dbReference>
<proteinExistence type="predicted"/>
<dbReference type="GO" id="GO:0003824">
    <property type="term" value="F:catalytic activity"/>
    <property type="evidence" value="ECO:0007669"/>
    <property type="project" value="UniProtKB-ARBA"/>
</dbReference>
<dbReference type="Gene3D" id="3.30.70.270">
    <property type="match status" value="1"/>
</dbReference>
<dbReference type="EMBL" id="RCCI01000008">
    <property type="protein sequence ID" value="RLJ62133.1"/>
    <property type="molecule type" value="Genomic_DNA"/>
</dbReference>
<sequence>MPGSSVLSNTQKVKVLMACSDASGAAIERALHAHVAGLAFHRVHRRKELDRALAKEEWHLAFCDLELADFTALDLVTRISDEGIDIPVVVVNGTGAKEIAIRCLMFGICQFIDNDAQYLEGLPLMVDVLLRRAGQERERRLMEKRLRESEELYVDIFDNTSDLIQCLGPDGRFLYTNRTWREVMGYSELELQSLTLLDVLHPDSTLCCQDRFRRLLQGENLSCITFKFLTKSGETIYLVGDCGSLIKDGGAISTRGIFKNVTDTVKAQEALRITEARYQALYENAPDIYTTLSPTGEILTVNRTGARLLGYDPGELIGESAAKIIHPEDQQRVFACLERQFQQPCPGEDIEYRKIRKDGSIFWVHQRATLEPGGGGPRMLVVCRDVTDRHDLEIQLAHQASHDALTNLINRREFERRLQRLLSAESDPADRHALCFLDLDQFKVINDTCGHIAGDELLRQIAALLQGQLRSRDTLARVGGDEFAVLMEHSTLNHAARLAEKLRATVGSFKFHWRSHRFSIGVSIGIVPVHAGQSMVDTLTRADMACYTAKKDGRNRIHTAKAGTE</sequence>
<dbReference type="AlphaFoldDB" id="A0A497X970"/>
<dbReference type="Pfam" id="PF08447">
    <property type="entry name" value="PAS_3"/>
    <property type="match status" value="2"/>
</dbReference>
<dbReference type="PROSITE" id="PS50112">
    <property type="entry name" value="PAS"/>
    <property type="match status" value="2"/>
</dbReference>
<dbReference type="SUPFAM" id="SSF52172">
    <property type="entry name" value="CheY-like"/>
    <property type="match status" value="1"/>
</dbReference>
<name>A0A497X970_9PROT</name>
<dbReference type="InterPro" id="IPR011006">
    <property type="entry name" value="CheY-like_superfamily"/>
</dbReference>
<dbReference type="Gene3D" id="3.30.450.20">
    <property type="entry name" value="PAS domain"/>
    <property type="match status" value="2"/>
</dbReference>
<feature type="domain" description="GGDEF" evidence="3">
    <location>
        <begin position="430"/>
        <end position="562"/>
    </location>
</feature>
<dbReference type="PROSITE" id="PS50113">
    <property type="entry name" value="PAC"/>
    <property type="match status" value="1"/>
</dbReference>
<dbReference type="SUPFAM" id="SSF55785">
    <property type="entry name" value="PYP-like sensor domain (PAS domain)"/>
    <property type="match status" value="2"/>
</dbReference>
<comment type="caution">
    <text evidence="4">The sequence shown here is derived from an EMBL/GenBank/DDBJ whole genome shotgun (WGS) entry which is preliminary data.</text>
</comment>
<dbReference type="InterPro" id="IPR000700">
    <property type="entry name" value="PAS-assoc_C"/>
</dbReference>
<dbReference type="SUPFAM" id="SSF55073">
    <property type="entry name" value="Nucleotide cyclase"/>
    <property type="match status" value="1"/>
</dbReference>
<protein>
    <submittedName>
        <fullName evidence="4">PAS domain S-box-containing protein/diguanylate cyclase (GGDEF)-like protein</fullName>
    </submittedName>
</protein>
<dbReference type="NCBIfam" id="TIGR00254">
    <property type="entry name" value="GGDEF"/>
    <property type="match status" value="1"/>
</dbReference>
<feature type="domain" description="PAS" evidence="1">
    <location>
        <begin position="274"/>
        <end position="344"/>
    </location>
</feature>
<evidence type="ECO:0000259" key="3">
    <source>
        <dbReference type="PROSITE" id="PS50887"/>
    </source>
</evidence>
<dbReference type="InterPro" id="IPR000014">
    <property type="entry name" value="PAS"/>
</dbReference>
<feature type="domain" description="PAS" evidence="1">
    <location>
        <begin position="149"/>
        <end position="219"/>
    </location>
</feature>
<dbReference type="NCBIfam" id="TIGR00229">
    <property type="entry name" value="sensory_box"/>
    <property type="match status" value="2"/>
</dbReference>
<dbReference type="PANTHER" id="PTHR44757:SF2">
    <property type="entry name" value="BIOFILM ARCHITECTURE MAINTENANCE PROTEIN MBAA"/>
    <property type="match status" value="1"/>
</dbReference>
<dbReference type="SMART" id="SM00086">
    <property type="entry name" value="PAC"/>
    <property type="match status" value="2"/>
</dbReference>
<organism evidence="4 5">
    <name type="scientific">Sulfurisoma sediminicola</name>
    <dbReference type="NCBI Taxonomy" id="1381557"/>
    <lineage>
        <taxon>Bacteria</taxon>
        <taxon>Pseudomonadati</taxon>
        <taxon>Pseudomonadota</taxon>
        <taxon>Betaproteobacteria</taxon>
        <taxon>Nitrosomonadales</taxon>
        <taxon>Sterolibacteriaceae</taxon>
        <taxon>Sulfurisoma</taxon>
    </lineage>
</organism>
<dbReference type="PANTHER" id="PTHR44757">
    <property type="entry name" value="DIGUANYLATE CYCLASE DGCP"/>
    <property type="match status" value="1"/>
</dbReference>
<dbReference type="PROSITE" id="PS50887">
    <property type="entry name" value="GGDEF"/>
    <property type="match status" value="1"/>
</dbReference>
<dbReference type="InterPro" id="IPR043128">
    <property type="entry name" value="Rev_trsase/Diguanyl_cyclase"/>
</dbReference>
<feature type="domain" description="PAC" evidence="2">
    <location>
        <begin position="348"/>
        <end position="398"/>
    </location>
</feature>
<evidence type="ECO:0000313" key="4">
    <source>
        <dbReference type="EMBL" id="RLJ62133.1"/>
    </source>
</evidence>
<dbReference type="CDD" id="cd00130">
    <property type="entry name" value="PAS"/>
    <property type="match status" value="2"/>
</dbReference>
<accession>A0A497X970</accession>
<keyword evidence="5" id="KW-1185">Reference proteome</keyword>